<evidence type="ECO:0000313" key="2">
    <source>
        <dbReference type="Proteomes" id="UP000184499"/>
    </source>
</evidence>
<dbReference type="RefSeq" id="XP_067476921.1">
    <property type="nucleotide sequence ID" value="XM_067621189.1"/>
</dbReference>
<dbReference type="EMBL" id="KV878688">
    <property type="protein sequence ID" value="OJJ69672.1"/>
    <property type="molecule type" value="Genomic_DNA"/>
</dbReference>
<proteinExistence type="predicted"/>
<dbReference type="GeneID" id="93573677"/>
<accession>A0A1L9UDB8</accession>
<dbReference type="VEuPathDB" id="FungiDB:ASPBRDRAFT_198316"/>
<name>A0A1L9UDB8_ASPBC</name>
<keyword evidence="2" id="KW-1185">Reference proteome</keyword>
<dbReference type="Proteomes" id="UP000184499">
    <property type="component" value="Unassembled WGS sequence"/>
</dbReference>
<protein>
    <submittedName>
        <fullName evidence="1">Uncharacterized protein</fullName>
    </submittedName>
</protein>
<dbReference type="AlphaFoldDB" id="A0A1L9UDB8"/>
<evidence type="ECO:0000313" key="1">
    <source>
        <dbReference type="EMBL" id="OJJ69672.1"/>
    </source>
</evidence>
<organism evidence="1 2">
    <name type="scientific">Aspergillus brasiliensis (strain CBS 101740 / IMI 381727 / IBT 21946)</name>
    <dbReference type="NCBI Taxonomy" id="767769"/>
    <lineage>
        <taxon>Eukaryota</taxon>
        <taxon>Fungi</taxon>
        <taxon>Dikarya</taxon>
        <taxon>Ascomycota</taxon>
        <taxon>Pezizomycotina</taxon>
        <taxon>Eurotiomycetes</taxon>
        <taxon>Eurotiomycetidae</taxon>
        <taxon>Eurotiales</taxon>
        <taxon>Aspergillaceae</taxon>
        <taxon>Aspergillus</taxon>
        <taxon>Aspergillus subgen. Circumdati</taxon>
    </lineage>
</organism>
<reference evidence="2" key="1">
    <citation type="journal article" date="2017" name="Genome Biol.">
        <title>Comparative genomics reveals high biological diversity and specific adaptations in the industrially and medically important fungal genus Aspergillus.</title>
        <authorList>
            <person name="de Vries R.P."/>
            <person name="Riley R."/>
            <person name="Wiebenga A."/>
            <person name="Aguilar-Osorio G."/>
            <person name="Amillis S."/>
            <person name="Uchima C.A."/>
            <person name="Anderluh G."/>
            <person name="Asadollahi M."/>
            <person name="Askin M."/>
            <person name="Barry K."/>
            <person name="Battaglia E."/>
            <person name="Bayram O."/>
            <person name="Benocci T."/>
            <person name="Braus-Stromeyer S.A."/>
            <person name="Caldana C."/>
            <person name="Canovas D."/>
            <person name="Cerqueira G.C."/>
            <person name="Chen F."/>
            <person name="Chen W."/>
            <person name="Choi C."/>
            <person name="Clum A."/>
            <person name="Dos Santos R.A."/>
            <person name="Damasio A.R."/>
            <person name="Diallinas G."/>
            <person name="Emri T."/>
            <person name="Fekete E."/>
            <person name="Flipphi M."/>
            <person name="Freyberg S."/>
            <person name="Gallo A."/>
            <person name="Gournas C."/>
            <person name="Habgood R."/>
            <person name="Hainaut M."/>
            <person name="Harispe M.L."/>
            <person name="Henrissat B."/>
            <person name="Hilden K.S."/>
            <person name="Hope R."/>
            <person name="Hossain A."/>
            <person name="Karabika E."/>
            <person name="Karaffa L."/>
            <person name="Karanyi Z."/>
            <person name="Krasevec N."/>
            <person name="Kuo A."/>
            <person name="Kusch H."/>
            <person name="LaButti K."/>
            <person name="Lagendijk E.L."/>
            <person name="Lapidus A."/>
            <person name="Levasseur A."/>
            <person name="Lindquist E."/>
            <person name="Lipzen A."/>
            <person name="Logrieco A.F."/>
            <person name="MacCabe A."/>
            <person name="Maekelae M.R."/>
            <person name="Malavazi I."/>
            <person name="Melin P."/>
            <person name="Meyer V."/>
            <person name="Mielnichuk N."/>
            <person name="Miskei M."/>
            <person name="Molnar A.P."/>
            <person name="Mule G."/>
            <person name="Ngan C.Y."/>
            <person name="Orejas M."/>
            <person name="Orosz E."/>
            <person name="Ouedraogo J.P."/>
            <person name="Overkamp K.M."/>
            <person name="Park H.-S."/>
            <person name="Perrone G."/>
            <person name="Piumi F."/>
            <person name="Punt P.J."/>
            <person name="Ram A.F."/>
            <person name="Ramon A."/>
            <person name="Rauscher S."/>
            <person name="Record E."/>
            <person name="Riano-Pachon D.M."/>
            <person name="Robert V."/>
            <person name="Roehrig J."/>
            <person name="Ruller R."/>
            <person name="Salamov A."/>
            <person name="Salih N.S."/>
            <person name="Samson R.A."/>
            <person name="Sandor E."/>
            <person name="Sanguinetti M."/>
            <person name="Schuetze T."/>
            <person name="Sepcic K."/>
            <person name="Shelest E."/>
            <person name="Sherlock G."/>
            <person name="Sophianopoulou V."/>
            <person name="Squina F.M."/>
            <person name="Sun H."/>
            <person name="Susca A."/>
            <person name="Todd R.B."/>
            <person name="Tsang A."/>
            <person name="Unkles S.E."/>
            <person name="van de Wiele N."/>
            <person name="van Rossen-Uffink D."/>
            <person name="Oliveira J.V."/>
            <person name="Vesth T.C."/>
            <person name="Visser J."/>
            <person name="Yu J.-H."/>
            <person name="Zhou M."/>
            <person name="Andersen M.R."/>
            <person name="Archer D.B."/>
            <person name="Baker S.E."/>
            <person name="Benoit I."/>
            <person name="Brakhage A.A."/>
            <person name="Braus G.H."/>
            <person name="Fischer R."/>
            <person name="Frisvad J.C."/>
            <person name="Goldman G.H."/>
            <person name="Houbraken J."/>
            <person name="Oakley B."/>
            <person name="Pocsi I."/>
            <person name="Scazzocchio C."/>
            <person name="Seiboth B."/>
            <person name="vanKuyk P.A."/>
            <person name="Wortman J."/>
            <person name="Dyer P.S."/>
            <person name="Grigoriev I.V."/>
        </authorList>
    </citation>
    <scope>NUCLEOTIDE SEQUENCE [LARGE SCALE GENOMIC DNA]</scope>
    <source>
        <strain evidence="2">CBS 101740 / IMI 381727 / IBT 21946</strain>
    </source>
</reference>
<gene>
    <name evidence="1" type="ORF">ASPBRDRAFT_198316</name>
</gene>
<dbReference type="OMA" id="ERAGWIF"/>
<sequence length="247" mass="28058">MAPILLSNNLRIPFKSLNRIIHLRKGKGKDKAHPDLSSALTRLFANADEDDDEESSTTHITEPTPKLLVEGQDPALITLLHTLSSTKTTSTSDSSTLFPLLTSALDTLSTCTQNQKVNTLPIYTALLRHLDTYTSYLIWDHEILLTDAEIICTASTALPTSGRSTSEYRHNIIRQMEAAYLSNYETCKALLHRLSQLVDMEILGRAEWVFPRQTGWVEVRKEVIRLRETLEEIRWTGKLKEVEYVDY</sequence>
<dbReference type="OrthoDB" id="4480707at2759"/>